<keyword evidence="4" id="KW-1185">Reference proteome</keyword>
<dbReference type="PROSITE" id="PS00061">
    <property type="entry name" value="ADH_SHORT"/>
    <property type="match status" value="1"/>
</dbReference>
<comment type="similarity">
    <text evidence="1">Belongs to the short-chain dehydrogenases/reductases (SDR) family.</text>
</comment>
<dbReference type="InterPro" id="IPR036291">
    <property type="entry name" value="NAD(P)-bd_dom_sf"/>
</dbReference>
<organism evidence="3 4">
    <name type="scientific">Spirochaeta lutea</name>
    <dbReference type="NCBI Taxonomy" id="1480694"/>
    <lineage>
        <taxon>Bacteria</taxon>
        <taxon>Pseudomonadati</taxon>
        <taxon>Spirochaetota</taxon>
        <taxon>Spirochaetia</taxon>
        <taxon>Spirochaetales</taxon>
        <taxon>Spirochaetaceae</taxon>
        <taxon>Spirochaeta</taxon>
    </lineage>
</organism>
<dbReference type="InterPro" id="IPR002347">
    <property type="entry name" value="SDR_fam"/>
</dbReference>
<dbReference type="eggNOG" id="COG4221">
    <property type="taxonomic scope" value="Bacteria"/>
</dbReference>
<keyword evidence="2" id="KW-0560">Oxidoreductase</keyword>
<accession>A0A098QUV3</accession>
<evidence type="ECO:0008006" key="5">
    <source>
        <dbReference type="Google" id="ProtNLM"/>
    </source>
</evidence>
<dbReference type="Gene3D" id="3.40.50.720">
    <property type="entry name" value="NAD(P)-binding Rossmann-like Domain"/>
    <property type="match status" value="1"/>
</dbReference>
<gene>
    <name evidence="3" type="ORF">DC28_12060</name>
</gene>
<dbReference type="InterPro" id="IPR020904">
    <property type="entry name" value="Sc_DH/Rdtase_CS"/>
</dbReference>
<evidence type="ECO:0000256" key="2">
    <source>
        <dbReference type="ARBA" id="ARBA00023002"/>
    </source>
</evidence>
<evidence type="ECO:0000313" key="3">
    <source>
        <dbReference type="EMBL" id="KGE71193.1"/>
    </source>
</evidence>
<evidence type="ECO:0000256" key="1">
    <source>
        <dbReference type="ARBA" id="ARBA00006484"/>
    </source>
</evidence>
<evidence type="ECO:0000313" key="4">
    <source>
        <dbReference type="Proteomes" id="UP000029692"/>
    </source>
</evidence>
<dbReference type="PANTHER" id="PTHR42901">
    <property type="entry name" value="ALCOHOL DEHYDROGENASE"/>
    <property type="match status" value="1"/>
</dbReference>
<dbReference type="AlphaFoldDB" id="A0A098QUV3"/>
<reference evidence="3 4" key="1">
    <citation type="submission" date="2014-05" db="EMBL/GenBank/DDBJ databases">
        <title>De novo Genome Sequence of Spirocheata sp.</title>
        <authorList>
            <person name="Shivani Y."/>
            <person name="Subhash Y."/>
            <person name="Tushar L."/>
            <person name="Sasikala C."/>
            <person name="Ramana C.V."/>
        </authorList>
    </citation>
    <scope>NUCLEOTIDE SEQUENCE [LARGE SCALE GENOMIC DNA]</scope>
    <source>
        <strain evidence="3 4">JC230</strain>
    </source>
</reference>
<dbReference type="STRING" id="1480694.DC28_12060"/>
<dbReference type="GO" id="GO:0016616">
    <property type="term" value="F:oxidoreductase activity, acting on the CH-OH group of donors, NAD or NADP as acceptor"/>
    <property type="evidence" value="ECO:0007669"/>
    <property type="project" value="UniProtKB-ARBA"/>
</dbReference>
<sequence length="262" mass="28175">MLEGKNVLVTGASRGIGRAVVQVMAEGGANLILWSRSGGELTVLAEDLQVRLGCRVWTKQVDMQRHDQVKEASREVGEILSAEGLSLDILVNNAGLARGLDAVHEGDVDDWDQMIDTNLKGLLWATRYLVPFMLADSPAPLVIALGSTAGMAAYAKGGVYCATKAGVRMVQDGLRIDTVNTRLRVCTIQPGLVETDFSKVRFHGDEARAKKVYEQLVPLSPGDVADAVLYVATRPEHVQISELTIMPACQASGSVVHRGVLE</sequence>
<dbReference type="Proteomes" id="UP000029692">
    <property type="component" value="Unassembled WGS sequence"/>
</dbReference>
<dbReference type="OrthoDB" id="9808814at2"/>
<dbReference type="FunFam" id="3.40.50.720:FF:000047">
    <property type="entry name" value="NADP-dependent L-serine/L-allo-threonine dehydrogenase"/>
    <property type="match status" value="1"/>
</dbReference>
<dbReference type="EMBL" id="JNUP01000067">
    <property type="protein sequence ID" value="KGE71193.1"/>
    <property type="molecule type" value="Genomic_DNA"/>
</dbReference>
<protein>
    <recommendedName>
        <fullName evidence="5">Short-chain dehydrogenase</fullName>
    </recommendedName>
</protein>
<proteinExistence type="inferred from homology"/>
<dbReference type="SUPFAM" id="SSF51735">
    <property type="entry name" value="NAD(P)-binding Rossmann-fold domains"/>
    <property type="match status" value="1"/>
</dbReference>
<dbReference type="PANTHER" id="PTHR42901:SF1">
    <property type="entry name" value="ALCOHOL DEHYDROGENASE"/>
    <property type="match status" value="1"/>
</dbReference>
<dbReference type="PRINTS" id="PR00081">
    <property type="entry name" value="GDHRDH"/>
</dbReference>
<comment type="caution">
    <text evidence="3">The sequence shown here is derived from an EMBL/GenBank/DDBJ whole genome shotgun (WGS) entry which is preliminary data.</text>
</comment>
<name>A0A098QUV3_9SPIO</name>
<dbReference type="Pfam" id="PF00106">
    <property type="entry name" value="adh_short"/>
    <property type="match status" value="1"/>
</dbReference>